<organism evidence="8 9">
    <name type="scientific">Micractinium conductrix</name>
    <dbReference type="NCBI Taxonomy" id="554055"/>
    <lineage>
        <taxon>Eukaryota</taxon>
        <taxon>Viridiplantae</taxon>
        <taxon>Chlorophyta</taxon>
        <taxon>core chlorophytes</taxon>
        <taxon>Trebouxiophyceae</taxon>
        <taxon>Chlorellales</taxon>
        <taxon>Chlorellaceae</taxon>
        <taxon>Chlorella clade</taxon>
        <taxon>Micractinium</taxon>
    </lineage>
</organism>
<dbReference type="GO" id="GO:0005789">
    <property type="term" value="C:endoplasmic reticulum membrane"/>
    <property type="evidence" value="ECO:0007669"/>
    <property type="project" value="TreeGrafter"/>
</dbReference>
<dbReference type="STRING" id="554055.A0A2P6VPE5"/>
<evidence type="ECO:0000313" key="8">
    <source>
        <dbReference type="EMBL" id="PSC75968.1"/>
    </source>
</evidence>
<sequence length="771" mass="77917">MGLLGDDLLYTSNGREYVTRQRANAEVKAAVRAAGGRIPLVDLPPQLGLDLVHCERAADTVVAESGGAITLAQGELFSAHYFEGLAAEVDEGLQETGVVSVGELARRFSLGAEMMNGVLVERVASGAIRGRLEAGVIYTQGYLARIKAQLRGALRGAVSPLSMPALCKELGLEGLSSLASLVPGLVEELVAEGSVAGKLAAGNTSWVPATYVASQQAAVKRFFQQNGYIGYDTAKQYCIPQPRAFLAQHFPDGLALESAFVSPAVVDQVEAAVEEALAAGGWCDVMPHVPSILSLSDTAALLAKCKAVLAGGGGAAGAPRVLAGTCVVAAAMLDSIREQLLEAARKAADDAHKAKKARGGVGAAAGAAAAAGKAAEAAGGKKAAPQAAAAAADSDADDDWDMGGKKGKKGKGGGKKGGKGGGGGGKASKGSSKQLAGGQAAAEASGDGAAGGLLSAASLEQRIVDIHPDIEGAGADGDLPATIAAELRPAVVSEYERALHAIFTAGAERRCRLRDAAASALDFAFERLQLYAHGADLFADDEPTAATLARHLLRGAGGECADALLRYLAADEEQEAEGSGGGASGGSDAANAGPLSTQQRAAIVKHLPPDVKPPVSTMLEKLGGAAVEPFQAELEAAAEAAGLRLRRLDKKGERSLVFAQRKAWDAAAASADDPSSLLALAVPALLARQHGRLVSLPGRALAPAVDRLRGGSLPEEACQLLADFHAAVVEHLKAASGGEAGAEAADEAARTLEQLAPRVNALLAGDAGGDA</sequence>
<dbReference type="InterPro" id="IPR056580">
    <property type="entry name" value="Ufl1_dom"/>
</dbReference>
<dbReference type="EMBL" id="LHPF02000002">
    <property type="protein sequence ID" value="PSC75968.1"/>
    <property type="molecule type" value="Genomic_DNA"/>
</dbReference>
<keyword evidence="9" id="KW-1185">Reference proteome</keyword>
<dbReference type="OrthoDB" id="10258297at2759"/>
<evidence type="ECO:0000313" key="9">
    <source>
        <dbReference type="Proteomes" id="UP000239649"/>
    </source>
</evidence>
<dbReference type="GO" id="GO:0016874">
    <property type="term" value="F:ligase activity"/>
    <property type="evidence" value="ECO:0007669"/>
    <property type="project" value="UniProtKB-KW"/>
</dbReference>
<gene>
    <name evidence="8" type="ORF">C2E20_1194</name>
</gene>
<dbReference type="GO" id="GO:1990592">
    <property type="term" value="P:protein K69-linked ufmylation"/>
    <property type="evidence" value="ECO:0007669"/>
    <property type="project" value="TreeGrafter"/>
</dbReference>
<evidence type="ECO:0000259" key="6">
    <source>
        <dbReference type="Pfam" id="PF23659"/>
    </source>
</evidence>
<dbReference type="PANTHER" id="PTHR31057:SF0">
    <property type="entry name" value="E3 UFM1-PROTEIN LIGASE 1"/>
    <property type="match status" value="1"/>
</dbReference>
<name>A0A2P6VPE5_9CHLO</name>
<feature type="compositionally biased region" description="Low complexity" evidence="4">
    <location>
        <begin position="428"/>
        <end position="443"/>
    </location>
</feature>
<feature type="region of interest" description="Disordered" evidence="4">
    <location>
        <begin position="575"/>
        <end position="595"/>
    </location>
</feature>
<evidence type="ECO:0000259" key="7">
    <source>
        <dbReference type="Pfam" id="PF25041"/>
    </source>
</evidence>
<evidence type="ECO:0000259" key="5">
    <source>
        <dbReference type="Pfam" id="PF09743"/>
    </source>
</evidence>
<feature type="domain" description="E3 UFM1-protein ligase 1-like" evidence="6">
    <location>
        <begin position="515"/>
        <end position="647"/>
    </location>
</feature>
<keyword evidence="2" id="KW-0808">Transferase</keyword>
<evidence type="ECO:0000256" key="4">
    <source>
        <dbReference type="SAM" id="MobiDB-lite"/>
    </source>
</evidence>
<protein>
    <submittedName>
        <fullName evidence="8">E3 UFM1-ligase 1-like protein</fullName>
    </submittedName>
</protein>
<feature type="compositionally biased region" description="Basic residues" evidence="4">
    <location>
        <begin position="405"/>
        <end position="418"/>
    </location>
</feature>
<feature type="region of interest" description="Disordered" evidence="4">
    <location>
        <begin position="390"/>
        <end position="443"/>
    </location>
</feature>
<dbReference type="Proteomes" id="UP000239649">
    <property type="component" value="Unassembled WGS sequence"/>
</dbReference>
<accession>A0A2P6VPE5</accession>
<feature type="domain" description="E3 UFM1-protein ligase 1-like N-terminal" evidence="5">
    <location>
        <begin position="7"/>
        <end position="246"/>
    </location>
</feature>
<dbReference type="Pfam" id="PF23659">
    <property type="entry name" value="UFL1"/>
    <property type="match status" value="1"/>
</dbReference>
<evidence type="ECO:0000256" key="2">
    <source>
        <dbReference type="ARBA" id="ARBA00022679"/>
    </source>
</evidence>
<dbReference type="Pfam" id="PF09743">
    <property type="entry name" value="E3_UFM1_ligase"/>
    <property type="match status" value="1"/>
</dbReference>
<comment type="caution">
    <text evidence="8">The sequence shown here is derived from an EMBL/GenBank/DDBJ whole genome shotgun (WGS) entry which is preliminary data.</text>
</comment>
<evidence type="ECO:0000256" key="3">
    <source>
        <dbReference type="ARBA" id="ARBA00022786"/>
    </source>
</evidence>
<dbReference type="Pfam" id="PF25870">
    <property type="entry name" value="WHD_UFL1_5th"/>
    <property type="match status" value="1"/>
</dbReference>
<dbReference type="Pfam" id="PF25041">
    <property type="entry name" value="UFL1_C"/>
    <property type="match status" value="1"/>
</dbReference>
<evidence type="ECO:0000256" key="1">
    <source>
        <dbReference type="ARBA" id="ARBA00010789"/>
    </source>
</evidence>
<dbReference type="AlphaFoldDB" id="A0A2P6VPE5"/>
<comment type="similarity">
    <text evidence="1">Belongs to the UFL1 family.</text>
</comment>
<feature type="domain" description="E3 UFM1-protein ligase-like C-terminal" evidence="7">
    <location>
        <begin position="653"/>
        <end position="762"/>
    </location>
</feature>
<dbReference type="InterPro" id="IPR018611">
    <property type="entry name" value="Ufl1"/>
</dbReference>
<dbReference type="GO" id="GO:0032434">
    <property type="term" value="P:regulation of proteasomal ubiquitin-dependent protein catabolic process"/>
    <property type="evidence" value="ECO:0007669"/>
    <property type="project" value="TreeGrafter"/>
</dbReference>
<dbReference type="InterPro" id="IPR056579">
    <property type="entry name" value="Ufl1_N"/>
</dbReference>
<reference evidence="8 9" key="1">
    <citation type="journal article" date="2018" name="Plant J.">
        <title>Genome sequences of Chlorella sorokiniana UTEX 1602 and Micractinium conductrix SAG 241.80: implications to maltose excretion by a green alga.</title>
        <authorList>
            <person name="Arriola M.B."/>
            <person name="Velmurugan N."/>
            <person name="Zhang Y."/>
            <person name="Plunkett M.H."/>
            <person name="Hondzo H."/>
            <person name="Barney B.M."/>
        </authorList>
    </citation>
    <scope>NUCLEOTIDE SEQUENCE [LARGE SCALE GENOMIC DNA]</scope>
    <source>
        <strain evidence="8 9">SAG 241.80</strain>
    </source>
</reference>
<proteinExistence type="inferred from homology"/>
<dbReference type="PANTHER" id="PTHR31057">
    <property type="entry name" value="E3 UFM1-PROTEIN LIGASE 1"/>
    <property type="match status" value="1"/>
</dbReference>
<dbReference type="GO" id="GO:0034976">
    <property type="term" value="P:response to endoplasmic reticulum stress"/>
    <property type="evidence" value="ECO:0007669"/>
    <property type="project" value="TreeGrafter"/>
</dbReference>
<keyword evidence="3" id="KW-0833">Ubl conjugation pathway</keyword>
<dbReference type="InterPro" id="IPR056761">
    <property type="entry name" value="Ufl1-like_C"/>
</dbReference>
<dbReference type="GO" id="GO:0061666">
    <property type="term" value="F:UFM1 ligase activity"/>
    <property type="evidence" value="ECO:0007669"/>
    <property type="project" value="InterPro"/>
</dbReference>